<name>A0AAW8Q5S0_VIBPH</name>
<dbReference type="RefSeq" id="WP_311020922.1">
    <property type="nucleotide sequence ID" value="NZ_JAUHGG010000012.1"/>
</dbReference>
<sequence length="145" mass="16231">MSDKTFTVCGVELKGSDAILCVLETNKEAISPVVTKTKITLNNGSDMEGIRKFQDEFKNELINKKIDLIIIKERLTKGKFAGGSNTFKMESAIQLLRDFKVETVSSVQMKKCSETVNPPIKPEALGIKKYQEQAYLTAIYSVYAR</sequence>
<evidence type="ECO:0000313" key="1">
    <source>
        <dbReference type="EMBL" id="MDS1823841.1"/>
    </source>
</evidence>
<organism evidence="1 2">
    <name type="scientific">Vibrio parahaemolyticus</name>
    <dbReference type="NCBI Taxonomy" id="670"/>
    <lineage>
        <taxon>Bacteria</taxon>
        <taxon>Pseudomonadati</taxon>
        <taxon>Pseudomonadota</taxon>
        <taxon>Gammaproteobacteria</taxon>
        <taxon>Vibrionales</taxon>
        <taxon>Vibrionaceae</taxon>
        <taxon>Vibrio</taxon>
    </lineage>
</organism>
<dbReference type="Proteomes" id="UP001253193">
    <property type="component" value="Unassembled WGS sequence"/>
</dbReference>
<gene>
    <name evidence="1" type="ORF">QX249_24680</name>
</gene>
<protein>
    <submittedName>
        <fullName evidence="1">DUF3010 family protein</fullName>
    </submittedName>
</protein>
<evidence type="ECO:0000313" key="2">
    <source>
        <dbReference type="Proteomes" id="UP001253193"/>
    </source>
</evidence>
<dbReference type="EMBL" id="JAUHGG010000012">
    <property type="protein sequence ID" value="MDS1823841.1"/>
    <property type="molecule type" value="Genomic_DNA"/>
</dbReference>
<dbReference type="InterPro" id="IPR021378">
    <property type="entry name" value="DUF3010"/>
</dbReference>
<proteinExistence type="predicted"/>
<accession>A0AAW8Q5S0</accession>
<dbReference type="Pfam" id="PF11215">
    <property type="entry name" value="DUF3010"/>
    <property type="match status" value="1"/>
</dbReference>
<dbReference type="AlphaFoldDB" id="A0AAW8Q5S0"/>
<comment type="caution">
    <text evidence="1">The sequence shown here is derived from an EMBL/GenBank/DDBJ whole genome shotgun (WGS) entry which is preliminary data.</text>
</comment>
<reference evidence="1" key="1">
    <citation type="submission" date="2023-06" db="EMBL/GenBank/DDBJ databases">
        <title>Genomic Diversity of Vibrio spp. and Metagenomic Analysis of Pathogens in Florida Gulf Coastal Waters Following Hurricane Ian.</title>
        <authorList>
            <person name="Brumfield K.D."/>
        </authorList>
    </citation>
    <scope>NUCLEOTIDE SEQUENCE</scope>
    <source>
        <strain evidence="1">WBS2B-138</strain>
    </source>
</reference>